<organism evidence="2 3">
    <name type="scientific">Clostridium botulinum CFSAN001627</name>
    <dbReference type="NCBI Taxonomy" id="1232189"/>
    <lineage>
        <taxon>Bacteria</taxon>
        <taxon>Bacillati</taxon>
        <taxon>Bacillota</taxon>
        <taxon>Clostridia</taxon>
        <taxon>Eubacteriales</taxon>
        <taxon>Clostridiaceae</taxon>
        <taxon>Clostridium</taxon>
    </lineage>
</organism>
<reference evidence="2 3" key="1">
    <citation type="submission" date="2012-10" db="EMBL/GenBank/DDBJ databases">
        <authorList>
            <person name="Strain E.A."/>
            <person name="Brown E."/>
            <person name="Allard M.W."/>
            <person name="Gonzalez-Escalona N."/>
            <person name="Timme R."/>
        </authorList>
    </citation>
    <scope>NUCLEOTIDE SEQUENCE [LARGE SCALE GENOMIC DNA]</scope>
    <source>
        <strain evidence="2 3">CFSAN001627</strain>
    </source>
</reference>
<comment type="caution">
    <text evidence="2">The sequence shown here is derived from an EMBL/GenBank/DDBJ whole genome shotgun (WGS) entry which is preliminary data.</text>
</comment>
<dbReference type="GO" id="GO:0003677">
    <property type="term" value="F:DNA binding"/>
    <property type="evidence" value="ECO:0007669"/>
    <property type="project" value="InterPro"/>
</dbReference>
<dbReference type="PATRIC" id="fig|1232189.3.peg.2781"/>
<dbReference type="EMBL" id="AMXI01001077">
    <property type="protein sequence ID" value="EKN40732.1"/>
    <property type="molecule type" value="Genomic_DNA"/>
</dbReference>
<dbReference type="Pfam" id="PF03374">
    <property type="entry name" value="ANT"/>
    <property type="match status" value="1"/>
</dbReference>
<evidence type="ECO:0000259" key="1">
    <source>
        <dbReference type="PROSITE" id="PS51750"/>
    </source>
</evidence>
<protein>
    <submittedName>
        <fullName evidence="2">Phage antirepressor protein</fullName>
    </submittedName>
</protein>
<evidence type="ECO:0000313" key="2">
    <source>
        <dbReference type="EMBL" id="EKN40732.1"/>
    </source>
</evidence>
<reference evidence="2 3" key="2">
    <citation type="submission" date="2013-03" db="EMBL/GenBank/DDBJ databases">
        <title>Diversity in Clostridium botulinum.</title>
        <authorList>
            <person name="Timme R.E."/>
            <person name="Allard M."/>
            <person name="Luo Y."/>
            <person name="Strain E."/>
            <person name="Gonzalez-Escalona N."/>
            <person name="Brown E."/>
        </authorList>
    </citation>
    <scope>NUCLEOTIDE SEQUENCE [LARGE SCALE GENOMIC DNA]</scope>
    <source>
        <strain evidence="2 3">CFSAN001627</strain>
    </source>
</reference>
<feature type="domain" description="Bro-N" evidence="1">
    <location>
        <begin position="1"/>
        <end position="46"/>
    </location>
</feature>
<dbReference type="PANTHER" id="PTHR36180:SF2">
    <property type="entry name" value="BRO FAMILY PROTEIN"/>
    <property type="match status" value="1"/>
</dbReference>
<sequence length="200" mass="22733">MGRNQNTPIINESGLYSLVLSSKLPAAKKFKRWVTSEVLPNIRKYGMYAKDELLDNPDLLIQVATELKKEREEKKLLQEQMKKQKPKVLFADAVSVAHTSILVGDLAKLIKQNGIDIGAKRLFAWLRENGYLIRRKGTDYNMPTQYSMDLGLFEVKETSITHSDGHISISKTPKITGKGQIYFINKFVEKQTKSEIACTK</sequence>
<dbReference type="InterPro" id="IPR005039">
    <property type="entry name" value="Ant_C"/>
</dbReference>
<dbReference type="Proteomes" id="UP000011944">
    <property type="component" value="Unassembled WGS sequence"/>
</dbReference>
<proteinExistence type="predicted"/>
<dbReference type="InterPro" id="IPR003497">
    <property type="entry name" value="BRO_N_domain"/>
</dbReference>
<name>M1ZP88_CLOBO</name>
<gene>
    <name evidence="2" type="ORF">CFSAN001627_17703</name>
</gene>
<accession>M1ZP88</accession>
<dbReference type="PROSITE" id="PS51750">
    <property type="entry name" value="BRO_N"/>
    <property type="match status" value="1"/>
</dbReference>
<evidence type="ECO:0000313" key="3">
    <source>
        <dbReference type="Proteomes" id="UP000011944"/>
    </source>
</evidence>
<dbReference type="AlphaFoldDB" id="M1ZP88"/>
<dbReference type="Pfam" id="PF02498">
    <property type="entry name" value="Bro-N"/>
    <property type="match status" value="1"/>
</dbReference>
<dbReference type="PANTHER" id="PTHR36180">
    <property type="entry name" value="DNA-BINDING PROTEIN-RELATED-RELATED"/>
    <property type="match status" value="1"/>
</dbReference>